<dbReference type="RefSeq" id="XP_006820143.1">
    <property type="nucleotide sequence ID" value="XM_006820080.1"/>
</dbReference>
<dbReference type="Gene3D" id="2.60.120.740">
    <property type="match status" value="1"/>
</dbReference>
<reference evidence="3" key="1">
    <citation type="submission" date="2025-08" db="UniProtKB">
        <authorList>
            <consortium name="RefSeq"/>
        </authorList>
    </citation>
    <scope>IDENTIFICATION</scope>
    <source>
        <tissue evidence="3">Testes</tissue>
    </source>
</reference>
<evidence type="ECO:0000313" key="3">
    <source>
        <dbReference type="RefSeq" id="XP_006820143.1"/>
    </source>
</evidence>
<protein>
    <submittedName>
        <fullName evidence="3">L-rhamnose-binding lectin CSL1-like</fullName>
    </submittedName>
</protein>
<dbReference type="PROSITE" id="PS50228">
    <property type="entry name" value="SUEL_LECTIN"/>
    <property type="match status" value="1"/>
</dbReference>
<dbReference type="Proteomes" id="UP000694865">
    <property type="component" value="Unplaced"/>
</dbReference>
<feature type="domain" description="SUEL-type lectin" evidence="1">
    <location>
        <begin position="155"/>
        <end position="243"/>
    </location>
</feature>
<dbReference type="GeneID" id="100370226"/>
<dbReference type="InterPro" id="IPR000922">
    <property type="entry name" value="Lectin_gal-bd_dom"/>
</dbReference>
<sequence length="243" mass="26595">MINSVFDNTVKEYLENLDFTFHDPILGELNGTISEDEIVKALIELKPGKSPGPNEYVYVGCYKEDLDDRAIPISFGGQLPQDLTPEQTILNCASKIHRRNDAFEIFALMANRKCFSGLTAADTYAKHGPSNDCSISADGDLSSRSVFAFVKTSVTCQKEMMNLACDHGRIQILSATYGRGDGLGEECGDPTMEPAECFATDTLDIVKDLCDGEITCTKNTVMSVFGDPCNSAPKHLVVRYYCG</sequence>
<dbReference type="PANTHER" id="PTHR46780">
    <property type="entry name" value="PROTEIN EVA-1"/>
    <property type="match status" value="1"/>
</dbReference>
<organism evidence="2 3">
    <name type="scientific">Saccoglossus kowalevskii</name>
    <name type="common">Acorn worm</name>
    <dbReference type="NCBI Taxonomy" id="10224"/>
    <lineage>
        <taxon>Eukaryota</taxon>
        <taxon>Metazoa</taxon>
        <taxon>Hemichordata</taxon>
        <taxon>Enteropneusta</taxon>
        <taxon>Harrimaniidae</taxon>
        <taxon>Saccoglossus</taxon>
    </lineage>
</organism>
<keyword evidence="2" id="KW-1185">Reference proteome</keyword>
<proteinExistence type="predicted"/>
<gene>
    <name evidence="3" type="primary">LOC100370226</name>
</gene>
<evidence type="ECO:0000259" key="1">
    <source>
        <dbReference type="PROSITE" id="PS50228"/>
    </source>
</evidence>
<dbReference type="InterPro" id="IPR043159">
    <property type="entry name" value="Lectin_gal-bd_sf"/>
</dbReference>
<name>A0ABM0MJF2_SACKO</name>
<dbReference type="Pfam" id="PF02140">
    <property type="entry name" value="SUEL_Lectin"/>
    <property type="match status" value="1"/>
</dbReference>
<evidence type="ECO:0000313" key="2">
    <source>
        <dbReference type="Proteomes" id="UP000694865"/>
    </source>
</evidence>
<accession>A0ABM0MJF2</accession>